<keyword evidence="3" id="KW-1185">Reference proteome</keyword>
<comment type="caution">
    <text evidence="2">The sequence shown here is derived from an EMBL/GenBank/DDBJ whole genome shotgun (WGS) entry which is preliminary data.</text>
</comment>
<evidence type="ECO:0000313" key="2">
    <source>
        <dbReference type="EMBL" id="KAK2028519.1"/>
    </source>
</evidence>
<dbReference type="Proteomes" id="UP001232148">
    <property type="component" value="Unassembled WGS sequence"/>
</dbReference>
<sequence>MPRQDYSFPRHPSRLQQRLLFRVSSVKLEMLRRSPIWCQETDGAERLSPNDDLHPQPGVSITLAFALPRPPRSLSEFLSQAHAHRSIEGARREEENAARLYLHEHTSIRPPESRPIDARSPFQSGPWVPSSRLRQRDAWPNSLELLTHLRTPQVCRYLGRCVSTPTPKSRTQPTPHAQPCSPFQHACMRCPPVCLLGAVWVGMFLVLSHAFPLFCPLHCFPTHLPHTKHLVPLGVFHGGVRPVVRESLRMGFTDGKAGRFVAVEEVLLMQVLGLSHHPKTCRRQRWHTVGGPGWFSMDSPPPLPHPLSDSRHPAGCDVSSLAVTPKRPWLGSVDYLSFLLHVFLLPHPPSN</sequence>
<proteinExistence type="predicted"/>
<dbReference type="AlphaFoldDB" id="A0AAD9HIL7"/>
<dbReference type="EMBL" id="MU842877">
    <property type="protein sequence ID" value="KAK2028519.1"/>
    <property type="molecule type" value="Genomic_DNA"/>
</dbReference>
<feature type="region of interest" description="Disordered" evidence="1">
    <location>
        <begin position="109"/>
        <end position="129"/>
    </location>
</feature>
<organism evidence="2 3">
    <name type="scientific">Colletotrichum zoysiae</name>
    <dbReference type="NCBI Taxonomy" id="1216348"/>
    <lineage>
        <taxon>Eukaryota</taxon>
        <taxon>Fungi</taxon>
        <taxon>Dikarya</taxon>
        <taxon>Ascomycota</taxon>
        <taxon>Pezizomycotina</taxon>
        <taxon>Sordariomycetes</taxon>
        <taxon>Hypocreomycetidae</taxon>
        <taxon>Glomerellales</taxon>
        <taxon>Glomerellaceae</taxon>
        <taxon>Colletotrichum</taxon>
        <taxon>Colletotrichum graminicola species complex</taxon>
    </lineage>
</organism>
<protein>
    <submittedName>
        <fullName evidence="2">Uncharacterized protein</fullName>
    </submittedName>
</protein>
<gene>
    <name evidence="2" type="ORF">LX32DRAFT_400075</name>
</gene>
<evidence type="ECO:0000256" key="1">
    <source>
        <dbReference type="SAM" id="MobiDB-lite"/>
    </source>
</evidence>
<reference evidence="2" key="1">
    <citation type="submission" date="2021-06" db="EMBL/GenBank/DDBJ databases">
        <title>Comparative genomics, transcriptomics and evolutionary studies reveal genomic signatures of adaptation to plant cell wall in hemibiotrophic fungi.</title>
        <authorList>
            <consortium name="DOE Joint Genome Institute"/>
            <person name="Baroncelli R."/>
            <person name="Diaz J.F."/>
            <person name="Benocci T."/>
            <person name="Peng M."/>
            <person name="Battaglia E."/>
            <person name="Haridas S."/>
            <person name="Andreopoulos W."/>
            <person name="Labutti K."/>
            <person name="Pangilinan J."/>
            <person name="Floch G.L."/>
            <person name="Makela M.R."/>
            <person name="Henrissat B."/>
            <person name="Grigoriev I.V."/>
            <person name="Crouch J.A."/>
            <person name="De Vries R.P."/>
            <person name="Sukno S.A."/>
            <person name="Thon M.R."/>
        </authorList>
    </citation>
    <scope>NUCLEOTIDE SEQUENCE</scope>
    <source>
        <strain evidence="2">MAFF235873</strain>
    </source>
</reference>
<name>A0AAD9HIL7_9PEZI</name>
<accession>A0AAD9HIL7</accession>
<evidence type="ECO:0000313" key="3">
    <source>
        <dbReference type="Proteomes" id="UP001232148"/>
    </source>
</evidence>